<organism evidence="1 2">
    <name type="scientific">Thermococcus aciditolerans</name>
    <dbReference type="NCBI Taxonomy" id="2598455"/>
    <lineage>
        <taxon>Archaea</taxon>
        <taxon>Methanobacteriati</taxon>
        <taxon>Methanobacteriota</taxon>
        <taxon>Thermococci</taxon>
        <taxon>Thermococcales</taxon>
        <taxon>Thermococcaceae</taxon>
        <taxon>Thermococcus</taxon>
    </lineage>
</organism>
<dbReference type="RefSeq" id="WP_148883311.1">
    <property type="nucleotide sequence ID" value="NZ_CP041932.1"/>
</dbReference>
<dbReference type="GeneID" id="41610210"/>
<evidence type="ECO:0000313" key="2">
    <source>
        <dbReference type="Proteomes" id="UP000322631"/>
    </source>
</evidence>
<gene>
    <name evidence="1" type="ORF">FPV09_10105</name>
</gene>
<protein>
    <submittedName>
        <fullName evidence="1">Uncharacterized protein</fullName>
    </submittedName>
</protein>
<proteinExistence type="predicted"/>
<dbReference type="EMBL" id="CP041932">
    <property type="protein sequence ID" value="QEK15387.1"/>
    <property type="molecule type" value="Genomic_DNA"/>
</dbReference>
<name>A0A5C0SNM8_9EURY</name>
<dbReference type="AlphaFoldDB" id="A0A5C0SNM8"/>
<reference evidence="1 2" key="1">
    <citation type="submission" date="2019-07" db="EMBL/GenBank/DDBJ databases">
        <title>Complete genome of Thermococcus acidophilus.</title>
        <authorList>
            <person name="Li X."/>
        </authorList>
    </citation>
    <scope>NUCLEOTIDE SEQUENCE [LARGE SCALE GENOMIC DNA]</scope>
    <source>
        <strain evidence="1 2">SY113</strain>
    </source>
</reference>
<accession>A0A5C0SNM8</accession>
<dbReference type="Proteomes" id="UP000322631">
    <property type="component" value="Chromosome"/>
</dbReference>
<keyword evidence="2" id="KW-1185">Reference proteome</keyword>
<evidence type="ECO:0000313" key="1">
    <source>
        <dbReference type="EMBL" id="QEK15387.1"/>
    </source>
</evidence>
<dbReference type="KEGG" id="them:FPV09_10105"/>
<sequence length="61" mass="6800">MIKSVLVVSGIIALLLVSTAVLGGIAFTKRTRNEAKELFKDGGYDKTQSHYQVKIYKIWLS</sequence>